<evidence type="ECO:0000313" key="2">
    <source>
        <dbReference type="Proteomes" id="UP001205185"/>
    </source>
</evidence>
<evidence type="ECO:0000313" key="1">
    <source>
        <dbReference type="EMBL" id="MCP2274175.1"/>
    </source>
</evidence>
<dbReference type="Proteomes" id="UP001205185">
    <property type="component" value="Unassembled WGS sequence"/>
</dbReference>
<comment type="caution">
    <text evidence="1">The sequence shown here is derived from an EMBL/GenBank/DDBJ whole genome shotgun (WGS) entry which is preliminary data.</text>
</comment>
<dbReference type="EMBL" id="JAMTCO010000021">
    <property type="protein sequence ID" value="MCP2274175.1"/>
    <property type="molecule type" value="Genomic_DNA"/>
</dbReference>
<gene>
    <name evidence="1" type="ORF">LV75_006709</name>
</gene>
<reference evidence="1 2" key="1">
    <citation type="submission" date="2022-06" db="EMBL/GenBank/DDBJ databases">
        <title>Genomic Encyclopedia of Archaeal and Bacterial Type Strains, Phase II (KMG-II): from individual species to whole genera.</title>
        <authorList>
            <person name="Goeker M."/>
        </authorList>
    </citation>
    <scope>NUCLEOTIDE SEQUENCE [LARGE SCALE GENOMIC DNA]</scope>
    <source>
        <strain evidence="1 2">DSM 44255</strain>
    </source>
</reference>
<organism evidence="1 2">
    <name type="scientific">Actinokineospora diospyrosa</name>
    <dbReference type="NCBI Taxonomy" id="103728"/>
    <lineage>
        <taxon>Bacteria</taxon>
        <taxon>Bacillati</taxon>
        <taxon>Actinomycetota</taxon>
        <taxon>Actinomycetes</taxon>
        <taxon>Pseudonocardiales</taxon>
        <taxon>Pseudonocardiaceae</taxon>
        <taxon>Actinokineospora</taxon>
    </lineage>
</organism>
<proteinExistence type="predicted"/>
<name>A0ABT1INE2_9PSEU</name>
<accession>A0ABT1INE2</accession>
<protein>
    <submittedName>
        <fullName evidence="1">Uncharacterized protein</fullName>
    </submittedName>
</protein>
<sequence length="116" mass="13167">MCAVEHLVDLDVLADRLRPVIEQWRHAATVGPLTWRDETASWPQPITPDRADIQAPESLGLTLHRHDDLFEMVVWTGGWADVGYLLNDEIHNSRPEFHDVEAAYAAVVEQVEIFLA</sequence>
<keyword evidence="2" id="KW-1185">Reference proteome</keyword>